<dbReference type="EMBL" id="BNBA01000040">
    <property type="protein sequence ID" value="GHH59839.1"/>
    <property type="molecule type" value="Genomic_DNA"/>
</dbReference>
<reference evidence="2" key="2">
    <citation type="submission" date="2020-09" db="EMBL/GenBank/DDBJ databases">
        <authorList>
            <person name="Sun Q."/>
            <person name="Ohkuma M."/>
        </authorList>
    </citation>
    <scope>NUCLEOTIDE SEQUENCE</scope>
    <source>
        <strain evidence="2">JCM 13306</strain>
    </source>
</reference>
<dbReference type="PIRSF" id="PIRSF029644">
    <property type="entry name" value="UCP029644"/>
    <property type="match status" value="1"/>
</dbReference>
<keyword evidence="3" id="KW-1185">Reference proteome</keyword>
<dbReference type="InterPro" id="IPR013783">
    <property type="entry name" value="Ig-like_fold"/>
</dbReference>
<evidence type="ECO:0000313" key="2">
    <source>
        <dbReference type="EMBL" id="GHH59839.1"/>
    </source>
</evidence>
<gene>
    <name evidence="2" type="ORF">GCM10009090_34440</name>
</gene>
<dbReference type="Gene3D" id="2.60.40.10">
    <property type="entry name" value="Immunoglobulins"/>
    <property type="match status" value="2"/>
</dbReference>
<dbReference type="Pfam" id="PF01476">
    <property type="entry name" value="LysM"/>
    <property type="match status" value="1"/>
</dbReference>
<protein>
    <submittedName>
        <fullName evidence="2">Peptidoglycan-binding protein LysM</fullName>
    </submittedName>
</protein>
<dbReference type="Gene3D" id="3.10.350.10">
    <property type="entry name" value="LysM domain"/>
    <property type="match status" value="1"/>
</dbReference>
<dbReference type="SMART" id="SM00257">
    <property type="entry name" value="LysM"/>
    <property type="match status" value="1"/>
</dbReference>
<organism evidence="2 3">
    <name type="scientific">Xanthomonas boreopolis</name>
    <dbReference type="NCBI Taxonomy" id="86183"/>
    <lineage>
        <taxon>Bacteria</taxon>
        <taxon>Pseudomonadati</taxon>
        <taxon>Pseudomonadota</taxon>
        <taxon>Gammaproteobacteria</taxon>
        <taxon>Lysobacterales</taxon>
        <taxon>Lysobacteraceae</taxon>
        <taxon>Xanthomonas</taxon>
    </lineage>
</organism>
<sequence>MPVQAADWNYRVRPGDTLWDLSARYLKPDIPWQRLGSFNAVADPYALPPGRTLRFPIPWLRVQPAPARLIAVRGGVQVLTGHVVLPATTGMPLQIGAQLQTGPDASATVEFADGSQMQLRESTRVRFDRMSRYGATGMVDTEVRLETGRLLNEVAPARGPASRYIIDTPNGSSSVRGTRFRVAAGADDGRGATEVLHGVVQVESGKAQRLLRPGQAARQGAANAPQQEPLLPAPVFDAAASRLDTPPFRLAWAPVPGASGYRIEAVEAERPQVLRYARETTQPSLQLDGLEPGQYRLLVRAITDYGIEGEDAVHALDVAATPTPPLTIAPLADAQVHQPQPRFEWTRHPDAAATRLQVAHDEAFADLVFEQDVKGVRARAPQPLPPGNYYWRVASRAAEGHLGPFGQPLALQVSDVPVDPGLAPENEKGRLTLRWQAGAPGQRYRVQLARKPDFARPKLDEVVDQPQVSLKRPWGGTWYVRVQTLDDDGYAAPFSEPQQIALRCYTCYGIAGGSLLLLLAL</sequence>
<reference evidence="2" key="1">
    <citation type="journal article" date="2014" name="Int. J. Syst. Evol. Microbiol.">
        <title>Complete genome sequence of Corynebacterium casei LMG S-19264T (=DSM 44701T), isolated from a smear-ripened cheese.</title>
        <authorList>
            <consortium name="US DOE Joint Genome Institute (JGI-PGF)"/>
            <person name="Walter F."/>
            <person name="Albersmeier A."/>
            <person name="Kalinowski J."/>
            <person name="Ruckert C."/>
        </authorList>
    </citation>
    <scope>NUCLEOTIDE SEQUENCE</scope>
    <source>
        <strain evidence="2">JCM 13306</strain>
    </source>
</reference>
<dbReference type="InterPro" id="IPR036116">
    <property type="entry name" value="FN3_sf"/>
</dbReference>
<dbReference type="InterPro" id="IPR016930">
    <property type="entry name" value="UCP029644"/>
</dbReference>
<accession>A0A919FBQ0</accession>
<dbReference type="SUPFAM" id="SSF49265">
    <property type="entry name" value="Fibronectin type III"/>
    <property type="match status" value="1"/>
</dbReference>
<proteinExistence type="predicted"/>
<dbReference type="InterPro" id="IPR018392">
    <property type="entry name" value="LysM"/>
</dbReference>
<feature type="domain" description="LysM" evidence="1">
    <location>
        <begin position="9"/>
        <end position="56"/>
    </location>
</feature>
<dbReference type="CDD" id="cd00118">
    <property type="entry name" value="LysM"/>
    <property type="match status" value="1"/>
</dbReference>
<dbReference type="AlphaFoldDB" id="A0A919FBQ0"/>
<dbReference type="Proteomes" id="UP000623958">
    <property type="component" value="Unassembled WGS sequence"/>
</dbReference>
<dbReference type="InterPro" id="IPR036779">
    <property type="entry name" value="LysM_dom_sf"/>
</dbReference>
<dbReference type="Gene3D" id="2.60.120.1440">
    <property type="match status" value="1"/>
</dbReference>
<evidence type="ECO:0000313" key="3">
    <source>
        <dbReference type="Proteomes" id="UP000623958"/>
    </source>
</evidence>
<dbReference type="SUPFAM" id="SSF54106">
    <property type="entry name" value="LysM domain"/>
    <property type="match status" value="1"/>
</dbReference>
<evidence type="ECO:0000259" key="1">
    <source>
        <dbReference type="SMART" id="SM00257"/>
    </source>
</evidence>
<dbReference type="PANTHER" id="PTHR38731:SF3">
    <property type="entry name" value="BLL6125 PROTEIN"/>
    <property type="match status" value="1"/>
</dbReference>
<dbReference type="InterPro" id="IPR006860">
    <property type="entry name" value="FecR"/>
</dbReference>
<dbReference type="Pfam" id="PF04773">
    <property type="entry name" value="FecR"/>
    <property type="match status" value="1"/>
</dbReference>
<comment type="caution">
    <text evidence="2">The sequence shown here is derived from an EMBL/GenBank/DDBJ whole genome shotgun (WGS) entry which is preliminary data.</text>
</comment>
<dbReference type="PANTHER" id="PTHR38731">
    <property type="entry name" value="LIPL45-RELATED LIPOPROTEIN-RELATED"/>
    <property type="match status" value="1"/>
</dbReference>
<name>A0A919FBQ0_9XANT</name>